<dbReference type="PANTHER" id="PTHR42759:SF5">
    <property type="entry name" value="METHANOL DEHYDROGENASE REGULATOR"/>
    <property type="match status" value="1"/>
</dbReference>
<dbReference type="InterPro" id="IPR050764">
    <property type="entry name" value="CbbQ/NirQ/NorQ/GpvN"/>
</dbReference>
<feature type="domain" description="ChlI/MoxR AAA lid" evidence="5">
    <location>
        <begin position="228"/>
        <end position="285"/>
    </location>
</feature>
<dbReference type="Gene3D" id="3.40.50.300">
    <property type="entry name" value="P-loop containing nucleotide triphosphate hydrolases"/>
    <property type="match status" value="1"/>
</dbReference>
<evidence type="ECO:0000256" key="3">
    <source>
        <dbReference type="ARBA" id="ARBA00061607"/>
    </source>
</evidence>
<evidence type="ECO:0000313" key="6">
    <source>
        <dbReference type="EMBL" id="HIV03317.1"/>
    </source>
</evidence>
<dbReference type="InterPro" id="IPR027417">
    <property type="entry name" value="P-loop_NTPase"/>
</dbReference>
<dbReference type="Proteomes" id="UP000886743">
    <property type="component" value="Unassembled WGS sequence"/>
</dbReference>
<keyword evidence="2" id="KW-0067">ATP-binding</keyword>
<evidence type="ECO:0000259" key="5">
    <source>
        <dbReference type="Pfam" id="PF17863"/>
    </source>
</evidence>
<dbReference type="InterPro" id="IPR011703">
    <property type="entry name" value="ATPase_AAA-3"/>
</dbReference>
<dbReference type="FunFam" id="3.40.50.300:FF:000640">
    <property type="entry name" value="MoxR family ATPase"/>
    <property type="match status" value="1"/>
</dbReference>
<accession>A0A9D1NHL6</accession>
<dbReference type="SUPFAM" id="SSF52540">
    <property type="entry name" value="P-loop containing nucleoside triphosphate hydrolases"/>
    <property type="match status" value="1"/>
</dbReference>
<evidence type="ECO:0000259" key="4">
    <source>
        <dbReference type="Pfam" id="PF07726"/>
    </source>
</evidence>
<evidence type="ECO:0000256" key="1">
    <source>
        <dbReference type="ARBA" id="ARBA00022741"/>
    </source>
</evidence>
<dbReference type="GO" id="GO:0016887">
    <property type="term" value="F:ATP hydrolysis activity"/>
    <property type="evidence" value="ECO:0007669"/>
    <property type="project" value="InterPro"/>
</dbReference>
<reference evidence="6" key="1">
    <citation type="submission" date="2020-10" db="EMBL/GenBank/DDBJ databases">
        <authorList>
            <person name="Gilroy R."/>
        </authorList>
    </citation>
    <scope>NUCLEOTIDE SEQUENCE</scope>
    <source>
        <strain evidence="6">4920</strain>
    </source>
</reference>
<dbReference type="CDD" id="cd00009">
    <property type="entry name" value="AAA"/>
    <property type="match status" value="1"/>
</dbReference>
<sequence>MEPVLRLKENIQKVMVGKQEVIDLVLTALLARGHVLLEDVPGTGKTMLAKSLARSLDASFARLQLTPDLLPSDVTGLNYFDQKEGGFVFSPGPVFCNILLADEINRATPRTQSSLLECMEEQQVTVDGVTRPLERPFFVIATQNPVETAGTFPLPEAQLDRFLLKINMGFPNRDEEVQIMQRFLESSPLGTLAPVCSRDTVIAIQDAVKHIYIHPLLQTYIADLAATSRSTPAVALGISPRGSLAMLNACRAYALLQGRGYVVPEDIKTLAGPVFAHRLVLSGDTAAASTGSVVAQILSSTAVPTEDWDKR</sequence>
<comment type="similarity">
    <text evidence="3">Belongs to the MoxR family.</text>
</comment>
<reference evidence="6" key="2">
    <citation type="journal article" date="2021" name="PeerJ">
        <title>Extensive microbial diversity within the chicken gut microbiome revealed by metagenomics and culture.</title>
        <authorList>
            <person name="Gilroy R."/>
            <person name="Ravi A."/>
            <person name="Getino M."/>
            <person name="Pursley I."/>
            <person name="Horton D.L."/>
            <person name="Alikhan N.F."/>
            <person name="Baker D."/>
            <person name="Gharbi K."/>
            <person name="Hall N."/>
            <person name="Watson M."/>
            <person name="Adriaenssens E.M."/>
            <person name="Foster-Nyarko E."/>
            <person name="Jarju S."/>
            <person name="Secka A."/>
            <person name="Antonio M."/>
            <person name="Oren A."/>
            <person name="Chaudhuri R.R."/>
            <person name="La Ragione R."/>
            <person name="Hildebrand F."/>
            <person name="Pallen M.J."/>
        </authorList>
    </citation>
    <scope>NUCLEOTIDE SEQUENCE</scope>
    <source>
        <strain evidence="6">4920</strain>
    </source>
</reference>
<evidence type="ECO:0000313" key="7">
    <source>
        <dbReference type="Proteomes" id="UP000886743"/>
    </source>
</evidence>
<dbReference type="PIRSF" id="PIRSF002849">
    <property type="entry name" value="AAA_ATPase_chaperone_MoxR_prd"/>
    <property type="match status" value="1"/>
</dbReference>
<keyword evidence="1" id="KW-0547">Nucleotide-binding</keyword>
<dbReference type="AlphaFoldDB" id="A0A9D1NHL6"/>
<dbReference type="InterPro" id="IPR041628">
    <property type="entry name" value="ChlI/MoxR_AAA_lid"/>
</dbReference>
<organism evidence="6 7">
    <name type="scientific">Candidatus Aphodoplasma excrementigallinarum</name>
    <dbReference type="NCBI Taxonomy" id="2840673"/>
    <lineage>
        <taxon>Bacteria</taxon>
        <taxon>Bacillati</taxon>
        <taxon>Bacillota</taxon>
        <taxon>Clostridia</taxon>
        <taxon>Eubacteriales</taxon>
        <taxon>Candidatus Aphodoplasma</taxon>
    </lineage>
</organism>
<name>A0A9D1NHL6_9FIRM</name>
<dbReference type="EMBL" id="DVOF01000209">
    <property type="protein sequence ID" value="HIV03317.1"/>
    <property type="molecule type" value="Genomic_DNA"/>
</dbReference>
<dbReference type="GO" id="GO:0005524">
    <property type="term" value="F:ATP binding"/>
    <property type="evidence" value="ECO:0007669"/>
    <property type="project" value="UniProtKB-KW"/>
</dbReference>
<dbReference type="PANTHER" id="PTHR42759">
    <property type="entry name" value="MOXR FAMILY PROTEIN"/>
    <property type="match status" value="1"/>
</dbReference>
<gene>
    <name evidence="6" type="ORF">IAC74_07050</name>
</gene>
<dbReference type="Pfam" id="PF07726">
    <property type="entry name" value="AAA_3"/>
    <property type="match status" value="1"/>
</dbReference>
<comment type="caution">
    <text evidence="6">The sequence shown here is derived from an EMBL/GenBank/DDBJ whole genome shotgun (WGS) entry which is preliminary data.</text>
</comment>
<evidence type="ECO:0000256" key="2">
    <source>
        <dbReference type="ARBA" id="ARBA00022840"/>
    </source>
</evidence>
<proteinExistence type="inferred from homology"/>
<dbReference type="Pfam" id="PF17863">
    <property type="entry name" value="AAA_lid_2"/>
    <property type="match status" value="1"/>
</dbReference>
<feature type="domain" description="ATPase AAA-3" evidence="4">
    <location>
        <begin position="34"/>
        <end position="164"/>
    </location>
</feature>
<protein>
    <submittedName>
        <fullName evidence="6">MoxR family ATPase</fullName>
    </submittedName>
</protein>
<dbReference type="Gene3D" id="1.10.8.80">
    <property type="entry name" value="Magnesium chelatase subunit I, C-Terminal domain"/>
    <property type="match status" value="1"/>
</dbReference>